<dbReference type="InterPro" id="IPR039417">
    <property type="entry name" value="Peptidase_C1A_papain-like"/>
</dbReference>
<evidence type="ECO:0000256" key="3">
    <source>
        <dbReference type="ARBA" id="ARBA00022801"/>
    </source>
</evidence>
<dbReference type="EMBL" id="GAHY01001104">
    <property type="protein sequence ID" value="JAA76406.1"/>
    <property type="molecule type" value="mRNA"/>
</dbReference>
<dbReference type="Pfam" id="PF00112">
    <property type="entry name" value="Peptidase_C1"/>
    <property type="match status" value="1"/>
</dbReference>
<keyword evidence="4" id="KW-0788">Thiol protease</keyword>
<keyword evidence="5" id="KW-0865">Zymogen</keyword>
<evidence type="ECO:0000256" key="4">
    <source>
        <dbReference type="ARBA" id="ARBA00022807"/>
    </source>
</evidence>
<dbReference type="Pfam" id="PF08246">
    <property type="entry name" value="Inhibitor_I29"/>
    <property type="match status" value="1"/>
</dbReference>
<keyword evidence="7" id="KW-0732">Signal</keyword>
<dbReference type="InterPro" id="IPR000169">
    <property type="entry name" value="Pept_cys_AS"/>
</dbReference>
<organism evidence="10">
    <name type="scientific">Rhodnius prolixus</name>
    <name type="common">Triatomid bug</name>
    <dbReference type="NCBI Taxonomy" id="13249"/>
    <lineage>
        <taxon>Eukaryota</taxon>
        <taxon>Metazoa</taxon>
        <taxon>Ecdysozoa</taxon>
        <taxon>Arthropoda</taxon>
        <taxon>Hexapoda</taxon>
        <taxon>Insecta</taxon>
        <taxon>Pterygota</taxon>
        <taxon>Neoptera</taxon>
        <taxon>Paraneoptera</taxon>
        <taxon>Hemiptera</taxon>
        <taxon>Heteroptera</taxon>
        <taxon>Panheteroptera</taxon>
        <taxon>Cimicomorpha</taxon>
        <taxon>Reduviidae</taxon>
        <taxon>Triatominae</taxon>
        <taxon>Rhodnius</taxon>
    </lineage>
</organism>
<protein>
    <submittedName>
        <fullName evidence="10">Putative cathepsine l-like cysteine protease</fullName>
    </submittedName>
</protein>
<dbReference type="InterPro" id="IPR013128">
    <property type="entry name" value="Peptidase_C1A"/>
</dbReference>
<dbReference type="GO" id="GO:0006508">
    <property type="term" value="P:proteolysis"/>
    <property type="evidence" value="ECO:0007669"/>
    <property type="project" value="UniProtKB-KW"/>
</dbReference>
<feature type="domain" description="Cathepsin propeptide inhibitor" evidence="9">
    <location>
        <begin position="27"/>
        <end position="87"/>
    </location>
</feature>
<feature type="domain" description="Peptidase C1A papain C-terminal" evidence="8">
    <location>
        <begin position="114"/>
        <end position="329"/>
    </location>
</feature>
<comment type="similarity">
    <text evidence="1">Belongs to the peptidase C1 family.</text>
</comment>
<name>R4FNZ2_RHOPR</name>
<dbReference type="InterPro" id="IPR038765">
    <property type="entry name" value="Papain-like_cys_pep_sf"/>
</dbReference>
<evidence type="ECO:0000259" key="9">
    <source>
        <dbReference type="SMART" id="SM00848"/>
    </source>
</evidence>
<evidence type="ECO:0000256" key="5">
    <source>
        <dbReference type="ARBA" id="ARBA00023145"/>
    </source>
</evidence>
<sequence length="330" mass="37084">MKLILIALTVVVLSYAHPSFDIYPEEWHVFKEMHGKNYRNQFEEMFRMKIFLDNKKKIEEHNAKFEQGEVSYKMKMNHFGDMMAHEINAMMNGLKISPNTKRNGKTYVPSNYHLPESVDWRQRGAVTPVKDQGHCGSCWAFSATGSLEGQLFLKTGHLVSLSEQNLVDCSNSYGNEGCEGGYVDRAFLYVKDNKGIDSEASYPYEARDNTCRFKKDKLGGADKGYVDILKASEKDLQSAVATVGPISVAIDASHRSFHFYSEGVYKEEHCSTSQLDHAVLAVGYGTENGQDYWLVKNSWGPSWGNNGYIKMARNNNNSCGIASAASYPIV</sequence>
<dbReference type="InterPro" id="IPR025660">
    <property type="entry name" value="Pept_his_AS"/>
</dbReference>
<accession>R4FNZ2</accession>
<dbReference type="InterPro" id="IPR000668">
    <property type="entry name" value="Peptidase_C1A_C"/>
</dbReference>
<keyword evidence="2 10" id="KW-0645">Protease</keyword>
<evidence type="ECO:0000313" key="10">
    <source>
        <dbReference type="EMBL" id="JAA76406.1"/>
    </source>
</evidence>
<dbReference type="CDD" id="cd02248">
    <property type="entry name" value="Peptidase_C1A"/>
    <property type="match status" value="1"/>
</dbReference>
<evidence type="ECO:0000256" key="2">
    <source>
        <dbReference type="ARBA" id="ARBA00022670"/>
    </source>
</evidence>
<evidence type="ECO:0000256" key="1">
    <source>
        <dbReference type="ARBA" id="ARBA00008455"/>
    </source>
</evidence>
<reference evidence="10" key="1">
    <citation type="submission" date="2013-04" db="EMBL/GenBank/DDBJ databases">
        <title>An insight into the transcriptome of the digestive tract of the blood sucking bug, Rhodnius prolixus.</title>
        <authorList>
            <person name="Ribeiro J.M.C."/>
            <person name="Genta F.A."/>
            <person name="Sorgine M.H.F."/>
            <person name="Paiva-Silva G.O."/>
            <person name="Majerowicz D."/>
            <person name="Medeiros M."/>
            <person name="Koerich L."/>
            <person name="Terra W.R."/>
            <person name="Ferreira C."/>
            <person name="Pimentel A.C."/>
            <person name="Bisch P.M."/>
            <person name="Diniz M.M.P."/>
            <person name="Nascimento R."/>
            <person name="Salmon D."/>
            <person name="Silber A.M."/>
            <person name="Alves M."/>
            <person name="Oliveira M.F."/>
            <person name="Gondim K.C."/>
            <person name="Silva Neto M.A.C."/>
            <person name="Atella G.C."/>
            <person name="Araujo H."/>
            <person name="Dias F.S."/>
            <person name="Polycarpo C.R."/>
            <person name="Fampa P."/>
            <person name="Melo A.C."/>
            <person name="Tanaka A.S."/>
            <person name="Balczun C."/>
            <person name="Oliveira J.H.M."/>
            <person name="Goncalves R."/>
            <person name="Lazoski C."/>
            <person name="Pereira M.A."/>
            <person name="Rivera-Pomar R."/>
            <person name="Diambra L."/>
            <person name="Schaub G.A."/>
            <person name="Garcia E.S."/>
            <person name="Azambuja P."/>
            <person name="Braz G.R.C."/>
            <person name="Oliveira P.L."/>
        </authorList>
    </citation>
    <scope>NUCLEOTIDE SEQUENCE</scope>
</reference>
<dbReference type="HOGENOM" id="CLU_012184_1_2_1"/>
<dbReference type="SMART" id="SM00848">
    <property type="entry name" value="Inhibitor_I29"/>
    <property type="match status" value="1"/>
</dbReference>
<dbReference type="PROSITE" id="PS00139">
    <property type="entry name" value="THIOL_PROTEASE_CYS"/>
    <property type="match status" value="1"/>
</dbReference>
<dbReference type="PRINTS" id="PR00705">
    <property type="entry name" value="PAPAIN"/>
</dbReference>
<dbReference type="GO" id="GO:0008234">
    <property type="term" value="F:cysteine-type peptidase activity"/>
    <property type="evidence" value="ECO:0007669"/>
    <property type="project" value="UniProtKB-KW"/>
</dbReference>
<dbReference type="MEROPS" id="C01.092"/>
<proteinExistence type="evidence at transcript level"/>
<dbReference type="InterPro" id="IPR013201">
    <property type="entry name" value="Prot_inhib_I29"/>
</dbReference>
<dbReference type="VEuPathDB" id="VectorBase:RPRC000205"/>
<dbReference type="PANTHER" id="PTHR12411">
    <property type="entry name" value="CYSTEINE PROTEASE FAMILY C1-RELATED"/>
    <property type="match status" value="1"/>
</dbReference>
<dbReference type="FunFam" id="3.90.70.10:FF:000006">
    <property type="entry name" value="Cathepsin S"/>
    <property type="match status" value="1"/>
</dbReference>
<evidence type="ECO:0000256" key="7">
    <source>
        <dbReference type="SAM" id="SignalP"/>
    </source>
</evidence>
<dbReference type="PROSITE" id="PS00640">
    <property type="entry name" value="THIOL_PROTEASE_ASN"/>
    <property type="match status" value="1"/>
</dbReference>
<keyword evidence="3" id="KW-0378">Hydrolase</keyword>
<dbReference type="PROSITE" id="PS00639">
    <property type="entry name" value="THIOL_PROTEASE_HIS"/>
    <property type="match status" value="1"/>
</dbReference>
<dbReference type="SMART" id="SM00645">
    <property type="entry name" value="Pept_C1"/>
    <property type="match status" value="1"/>
</dbReference>
<evidence type="ECO:0000256" key="6">
    <source>
        <dbReference type="ARBA" id="ARBA00023157"/>
    </source>
</evidence>
<keyword evidence="6" id="KW-1015">Disulfide bond</keyword>
<dbReference type="Gene3D" id="3.90.70.10">
    <property type="entry name" value="Cysteine proteinases"/>
    <property type="match status" value="1"/>
</dbReference>
<dbReference type="InterPro" id="IPR025661">
    <property type="entry name" value="Pept_asp_AS"/>
</dbReference>
<dbReference type="AlphaFoldDB" id="R4FNZ2"/>
<feature type="signal peptide" evidence="7">
    <location>
        <begin position="1"/>
        <end position="16"/>
    </location>
</feature>
<feature type="chain" id="PRO_5018527867" evidence="7">
    <location>
        <begin position="17"/>
        <end position="330"/>
    </location>
</feature>
<evidence type="ECO:0000259" key="8">
    <source>
        <dbReference type="SMART" id="SM00645"/>
    </source>
</evidence>
<dbReference type="SUPFAM" id="SSF54001">
    <property type="entry name" value="Cysteine proteinases"/>
    <property type="match status" value="1"/>
</dbReference>